<evidence type="ECO:0000313" key="3">
    <source>
        <dbReference type="EMBL" id="MBE9065594.1"/>
    </source>
</evidence>
<dbReference type="AlphaFoldDB" id="A0A928ZTI1"/>
<dbReference type="EMBL" id="JADEXP010000012">
    <property type="protein sequence ID" value="MBE9065594.1"/>
    <property type="molecule type" value="Genomic_DNA"/>
</dbReference>
<comment type="caution">
    <text evidence="3">The sequence shown here is derived from an EMBL/GenBank/DDBJ whole genome shotgun (WGS) entry which is preliminary data.</text>
</comment>
<dbReference type="NCBIfam" id="TIGR00696">
    <property type="entry name" value="wecG_tagA_cpsF"/>
    <property type="match status" value="1"/>
</dbReference>
<dbReference type="PANTHER" id="PTHR34136">
    <property type="match status" value="1"/>
</dbReference>
<dbReference type="GO" id="GO:0016758">
    <property type="term" value="F:hexosyltransferase activity"/>
    <property type="evidence" value="ECO:0007669"/>
    <property type="project" value="TreeGrafter"/>
</dbReference>
<organism evidence="3 4">
    <name type="scientific">Leptolyngbya cf. ectocarpi LEGE 11479</name>
    <dbReference type="NCBI Taxonomy" id="1828722"/>
    <lineage>
        <taxon>Bacteria</taxon>
        <taxon>Bacillati</taxon>
        <taxon>Cyanobacteriota</taxon>
        <taxon>Cyanophyceae</taxon>
        <taxon>Leptolyngbyales</taxon>
        <taxon>Leptolyngbyaceae</taxon>
        <taxon>Leptolyngbya group</taxon>
        <taxon>Leptolyngbya</taxon>
    </lineage>
</organism>
<dbReference type="Pfam" id="PF03808">
    <property type="entry name" value="Glyco_tran_WecG"/>
    <property type="match status" value="1"/>
</dbReference>
<evidence type="ECO:0000256" key="1">
    <source>
        <dbReference type="ARBA" id="ARBA00022676"/>
    </source>
</evidence>
<proteinExistence type="predicted"/>
<keyword evidence="1" id="KW-0328">Glycosyltransferase</keyword>
<accession>A0A928ZTI1</accession>
<gene>
    <name evidence="3" type="ORF">IQ260_02900</name>
</gene>
<dbReference type="CDD" id="cd06533">
    <property type="entry name" value="Glyco_transf_WecG_TagA"/>
    <property type="match status" value="1"/>
</dbReference>
<dbReference type="InterPro" id="IPR004629">
    <property type="entry name" value="WecG_TagA_CpsF"/>
</dbReference>
<protein>
    <submittedName>
        <fullName evidence="3">WecB/TagA/CpsF family glycosyltransferase</fullName>
    </submittedName>
</protein>
<name>A0A928ZTI1_LEPEC</name>
<dbReference type="Proteomes" id="UP000615026">
    <property type="component" value="Unassembled WGS sequence"/>
</dbReference>
<reference evidence="3" key="1">
    <citation type="submission" date="2020-10" db="EMBL/GenBank/DDBJ databases">
        <authorList>
            <person name="Castelo-Branco R."/>
            <person name="Eusebio N."/>
            <person name="Adriana R."/>
            <person name="Vieira A."/>
            <person name="Brugerolle De Fraissinette N."/>
            <person name="Rezende De Castro R."/>
            <person name="Schneider M.P."/>
            <person name="Vasconcelos V."/>
            <person name="Leao P.N."/>
        </authorList>
    </citation>
    <scope>NUCLEOTIDE SEQUENCE</scope>
    <source>
        <strain evidence="3">LEGE 11479</strain>
    </source>
</reference>
<keyword evidence="2" id="KW-0808">Transferase</keyword>
<dbReference type="RefSeq" id="WP_193990680.1">
    <property type="nucleotide sequence ID" value="NZ_JADEXP010000012.1"/>
</dbReference>
<evidence type="ECO:0000313" key="4">
    <source>
        <dbReference type="Proteomes" id="UP000615026"/>
    </source>
</evidence>
<dbReference type="PANTHER" id="PTHR34136:SF1">
    <property type="entry name" value="UDP-N-ACETYL-D-MANNOSAMINURONIC ACID TRANSFERASE"/>
    <property type="match status" value="1"/>
</dbReference>
<sequence length="258" mass="29270">MVATSVPVTPAPLKTLFVMGLPVHQSTGSVGYVDWLLGAVRTGVGGHVVTLNAEMCVQAETNRQLRQIIQNATLVIPDGAGVQLYFQWIQRRHLRRYPGIEFAVDVLSQLQPTEPVVFYGGAPGLATAAAQHWQDRLPDLNVAIAQHGYLSDAEQVDFQHQLQTLQPSLIFVGLGVPRQELWIARHRQLCPNAMWIGVGGSFDIWAGKKQRAPHWMCKNHLEWLYRLYQEPWRWRRMLALPKFVFRSIGYDLGWRISD</sequence>
<keyword evidence="4" id="KW-1185">Reference proteome</keyword>
<evidence type="ECO:0000256" key="2">
    <source>
        <dbReference type="ARBA" id="ARBA00022679"/>
    </source>
</evidence>